<evidence type="ECO:0000256" key="1">
    <source>
        <dbReference type="ARBA" id="ARBA00004123"/>
    </source>
</evidence>
<dbReference type="PROSITE" id="PS50157">
    <property type="entry name" value="ZINC_FINGER_C2H2_2"/>
    <property type="match status" value="3"/>
</dbReference>
<dbReference type="FunFam" id="3.30.160.60:FF:000072">
    <property type="entry name" value="zinc finger protein 143 isoform X1"/>
    <property type="match status" value="1"/>
</dbReference>
<dbReference type="InterPro" id="IPR051007">
    <property type="entry name" value="creA/MIG_C2H2-ZnF"/>
</dbReference>
<organism evidence="12 13">
    <name type="scientific">Acaulospora morrowiae</name>
    <dbReference type="NCBI Taxonomy" id="94023"/>
    <lineage>
        <taxon>Eukaryota</taxon>
        <taxon>Fungi</taxon>
        <taxon>Fungi incertae sedis</taxon>
        <taxon>Mucoromycota</taxon>
        <taxon>Glomeromycotina</taxon>
        <taxon>Glomeromycetes</taxon>
        <taxon>Diversisporales</taxon>
        <taxon>Acaulosporaceae</taxon>
        <taxon>Acaulospora</taxon>
    </lineage>
</organism>
<protein>
    <submittedName>
        <fullName evidence="12">512_t:CDS:1</fullName>
    </submittedName>
</protein>
<dbReference type="GO" id="GO:0008270">
    <property type="term" value="F:zinc ion binding"/>
    <property type="evidence" value="ECO:0007669"/>
    <property type="project" value="UniProtKB-KW"/>
</dbReference>
<feature type="domain" description="C2H2-type" evidence="11">
    <location>
        <begin position="153"/>
        <end position="184"/>
    </location>
</feature>
<feature type="compositionally biased region" description="Basic and acidic residues" evidence="10">
    <location>
        <begin position="22"/>
        <end position="31"/>
    </location>
</feature>
<dbReference type="InterPro" id="IPR036236">
    <property type="entry name" value="Znf_C2H2_sf"/>
</dbReference>
<evidence type="ECO:0000256" key="10">
    <source>
        <dbReference type="SAM" id="MobiDB-lite"/>
    </source>
</evidence>
<name>A0A9N8W176_9GLOM</name>
<feature type="region of interest" description="Disordered" evidence="10">
    <location>
        <begin position="181"/>
        <end position="201"/>
    </location>
</feature>
<dbReference type="SUPFAM" id="SSF57667">
    <property type="entry name" value="beta-beta-alpha zinc fingers"/>
    <property type="match status" value="2"/>
</dbReference>
<dbReference type="PANTHER" id="PTHR47428:SF1">
    <property type="entry name" value="REGULATORY PROTEIN MIG1-RELATED"/>
    <property type="match status" value="1"/>
</dbReference>
<keyword evidence="6" id="KW-0805">Transcription regulation</keyword>
<proteinExistence type="predicted"/>
<dbReference type="AlphaFoldDB" id="A0A9N8W176"/>
<keyword evidence="4 9" id="KW-0863">Zinc-finger</keyword>
<keyword evidence="7" id="KW-0804">Transcription</keyword>
<comment type="subcellular location">
    <subcellularLocation>
        <location evidence="1">Nucleus</location>
    </subcellularLocation>
</comment>
<evidence type="ECO:0000256" key="6">
    <source>
        <dbReference type="ARBA" id="ARBA00023015"/>
    </source>
</evidence>
<evidence type="ECO:0000256" key="2">
    <source>
        <dbReference type="ARBA" id="ARBA00022723"/>
    </source>
</evidence>
<dbReference type="PROSITE" id="PS00028">
    <property type="entry name" value="ZINC_FINGER_C2H2_1"/>
    <property type="match status" value="2"/>
</dbReference>
<feature type="domain" description="C2H2-type" evidence="11">
    <location>
        <begin position="44"/>
        <end position="71"/>
    </location>
</feature>
<comment type="caution">
    <text evidence="12">The sequence shown here is derived from an EMBL/GenBank/DDBJ whole genome shotgun (WGS) entry which is preliminary data.</text>
</comment>
<evidence type="ECO:0000256" key="4">
    <source>
        <dbReference type="ARBA" id="ARBA00022771"/>
    </source>
</evidence>
<keyword evidence="8" id="KW-0539">Nucleus</keyword>
<dbReference type="SMART" id="SM00355">
    <property type="entry name" value="ZnF_C2H2"/>
    <property type="match status" value="3"/>
</dbReference>
<dbReference type="GO" id="GO:0000981">
    <property type="term" value="F:DNA-binding transcription factor activity, RNA polymerase II-specific"/>
    <property type="evidence" value="ECO:0007669"/>
    <property type="project" value="UniProtKB-ARBA"/>
</dbReference>
<dbReference type="Proteomes" id="UP000789342">
    <property type="component" value="Unassembled WGS sequence"/>
</dbReference>
<evidence type="ECO:0000313" key="13">
    <source>
        <dbReference type="Proteomes" id="UP000789342"/>
    </source>
</evidence>
<dbReference type="FunFam" id="3.30.160.60:FF:000018">
    <property type="entry name" value="Krueppel-like factor 15"/>
    <property type="match status" value="1"/>
</dbReference>
<dbReference type="InterPro" id="IPR013087">
    <property type="entry name" value="Znf_C2H2_type"/>
</dbReference>
<keyword evidence="3" id="KW-0677">Repeat</keyword>
<dbReference type="GO" id="GO:0005737">
    <property type="term" value="C:cytoplasm"/>
    <property type="evidence" value="ECO:0007669"/>
    <property type="project" value="TreeGrafter"/>
</dbReference>
<dbReference type="Gene3D" id="3.30.160.60">
    <property type="entry name" value="Classic Zinc Finger"/>
    <property type="match status" value="3"/>
</dbReference>
<sequence length="287" mass="32983">MSDISKIVHPPTPSVVASSEKPNSDERDDSMRSTTNPKGRTRPYRCNKCQKDFNRLEHLNRHTRTHTGEKPHQCDWSGCDRKFSRSDELTRHKRIHENAFKKTTNRNKRMVTVAFKNTTYVIRNQAQGVPPTSRITYIFTESTLNPPNWSKPFKCPVSDCTKSFTRHGHLSRHIQSCMQKKESAKKKVLPTPSPSPPPNDLPFMCSADSPQYDRPRPMECLRTYQPTISSQYRPVPITHPSNQRQTLTLSEILLSSSEASHRTLPLPVSQPDNYLLMNTRFDLPTTL</sequence>
<dbReference type="OrthoDB" id="654211at2759"/>
<dbReference type="GO" id="GO:0000433">
    <property type="term" value="P:carbon catabolite repression of transcription from RNA polymerase II promoter by glucose"/>
    <property type="evidence" value="ECO:0007669"/>
    <property type="project" value="TreeGrafter"/>
</dbReference>
<feature type="region of interest" description="Disordered" evidence="10">
    <location>
        <begin position="1"/>
        <end position="46"/>
    </location>
</feature>
<reference evidence="12" key="1">
    <citation type="submission" date="2021-06" db="EMBL/GenBank/DDBJ databases">
        <authorList>
            <person name="Kallberg Y."/>
            <person name="Tangrot J."/>
            <person name="Rosling A."/>
        </authorList>
    </citation>
    <scope>NUCLEOTIDE SEQUENCE</scope>
    <source>
        <strain evidence="12">CL551</strain>
    </source>
</reference>
<evidence type="ECO:0000259" key="11">
    <source>
        <dbReference type="PROSITE" id="PS50157"/>
    </source>
</evidence>
<dbReference type="GO" id="GO:0005634">
    <property type="term" value="C:nucleus"/>
    <property type="evidence" value="ECO:0007669"/>
    <property type="project" value="UniProtKB-SubCell"/>
</dbReference>
<evidence type="ECO:0000256" key="3">
    <source>
        <dbReference type="ARBA" id="ARBA00022737"/>
    </source>
</evidence>
<evidence type="ECO:0000256" key="5">
    <source>
        <dbReference type="ARBA" id="ARBA00022833"/>
    </source>
</evidence>
<accession>A0A9N8W176</accession>
<dbReference type="PANTHER" id="PTHR47428">
    <property type="entry name" value="REGULATORY PROTEIN MIG1-RELATED"/>
    <property type="match status" value="1"/>
</dbReference>
<dbReference type="EMBL" id="CAJVPV010000709">
    <property type="protein sequence ID" value="CAG8470483.1"/>
    <property type="molecule type" value="Genomic_DNA"/>
</dbReference>
<keyword evidence="13" id="KW-1185">Reference proteome</keyword>
<evidence type="ECO:0000313" key="12">
    <source>
        <dbReference type="EMBL" id="CAG8470483.1"/>
    </source>
</evidence>
<keyword evidence="2" id="KW-0479">Metal-binding</keyword>
<dbReference type="GO" id="GO:0000978">
    <property type="term" value="F:RNA polymerase II cis-regulatory region sequence-specific DNA binding"/>
    <property type="evidence" value="ECO:0007669"/>
    <property type="project" value="TreeGrafter"/>
</dbReference>
<gene>
    <name evidence="12" type="ORF">AMORRO_LOCUS1832</name>
</gene>
<evidence type="ECO:0000256" key="8">
    <source>
        <dbReference type="ARBA" id="ARBA00023242"/>
    </source>
</evidence>
<evidence type="ECO:0000256" key="7">
    <source>
        <dbReference type="ARBA" id="ARBA00023163"/>
    </source>
</evidence>
<feature type="domain" description="C2H2-type" evidence="11">
    <location>
        <begin position="72"/>
        <end position="101"/>
    </location>
</feature>
<feature type="compositionally biased region" description="Pro residues" evidence="10">
    <location>
        <begin position="191"/>
        <end position="200"/>
    </location>
</feature>
<keyword evidence="5" id="KW-0862">Zinc</keyword>
<evidence type="ECO:0000256" key="9">
    <source>
        <dbReference type="PROSITE-ProRule" id="PRU00042"/>
    </source>
</evidence>
<dbReference type="Pfam" id="PF00096">
    <property type="entry name" value="zf-C2H2"/>
    <property type="match status" value="3"/>
</dbReference>